<dbReference type="SUPFAM" id="SSF109905">
    <property type="entry name" value="Surp module (SWAP domain)"/>
    <property type="match status" value="1"/>
</dbReference>
<feature type="compositionally biased region" description="Basic and acidic residues" evidence="3">
    <location>
        <begin position="656"/>
        <end position="722"/>
    </location>
</feature>
<dbReference type="SUPFAM" id="SSF54928">
    <property type="entry name" value="RNA-binding domain, RBD"/>
    <property type="match status" value="1"/>
</dbReference>
<dbReference type="PROSITE" id="PS51391">
    <property type="entry name" value="CID"/>
    <property type="match status" value="1"/>
</dbReference>
<dbReference type="Pfam" id="PF04818">
    <property type="entry name" value="CID"/>
    <property type="match status" value="1"/>
</dbReference>
<evidence type="ECO:0000259" key="5">
    <source>
        <dbReference type="PROSITE" id="PS50128"/>
    </source>
</evidence>
<evidence type="ECO:0000256" key="2">
    <source>
        <dbReference type="PROSITE-ProRule" id="PRU00176"/>
    </source>
</evidence>
<evidence type="ECO:0000259" key="4">
    <source>
        <dbReference type="PROSITE" id="PS50102"/>
    </source>
</evidence>
<dbReference type="SUPFAM" id="SSF48464">
    <property type="entry name" value="ENTH/VHS domain"/>
    <property type="match status" value="1"/>
</dbReference>
<dbReference type="PROSITE" id="PS50102">
    <property type="entry name" value="RRM"/>
    <property type="match status" value="1"/>
</dbReference>
<feature type="region of interest" description="Disordered" evidence="3">
    <location>
        <begin position="608"/>
        <end position="728"/>
    </location>
</feature>
<feature type="domain" description="RRM" evidence="4">
    <location>
        <begin position="1"/>
        <end position="75"/>
    </location>
</feature>
<dbReference type="GO" id="GO:0006396">
    <property type="term" value="P:RNA processing"/>
    <property type="evidence" value="ECO:0007669"/>
    <property type="project" value="InterPro"/>
</dbReference>
<feature type="compositionally biased region" description="Acidic residues" evidence="3">
    <location>
        <begin position="455"/>
        <end position="467"/>
    </location>
</feature>
<evidence type="ECO:0000256" key="1">
    <source>
        <dbReference type="ARBA" id="ARBA00022884"/>
    </source>
</evidence>
<dbReference type="WBParaSite" id="jg19873">
    <property type="protein sequence ID" value="jg19873"/>
    <property type="gene ID" value="jg19873"/>
</dbReference>
<feature type="domain" description="CID" evidence="6">
    <location>
        <begin position="302"/>
        <end position="447"/>
    </location>
</feature>
<dbReference type="SMART" id="SM00582">
    <property type="entry name" value="RPR"/>
    <property type="match status" value="1"/>
</dbReference>
<feature type="region of interest" description="Disordered" evidence="3">
    <location>
        <begin position="448"/>
        <end position="467"/>
    </location>
</feature>
<dbReference type="InterPro" id="IPR008942">
    <property type="entry name" value="ENTH_VHS"/>
</dbReference>
<dbReference type="PANTHER" id="PTHR23140:SF0">
    <property type="entry name" value="U2 SNRNP-ASSOCIATED SURP MOTIF-CONTAINING PROTEIN"/>
    <property type="match status" value="1"/>
</dbReference>
<dbReference type="AlphaFoldDB" id="A0A915DHB3"/>
<dbReference type="Gene3D" id="1.10.10.790">
    <property type="entry name" value="Surp module"/>
    <property type="match status" value="1"/>
</dbReference>
<dbReference type="InterPro" id="IPR047488">
    <property type="entry name" value="SR140_cwf21"/>
</dbReference>
<dbReference type="CDD" id="cd21370">
    <property type="entry name" value="cwf21_SR140"/>
    <property type="match status" value="1"/>
</dbReference>
<feature type="domain" description="SURP motif" evidence="5">
    <location>
        <begin position="162"/>
        <end position="205"/>
    </location>
</feature>
<feature type="compositionally biased region" description="Basic and acidic residues" evidence="3">
    <location>
        <begin position="608"/>
        <end position="617"/>
    </location>
</feature>
<dbReference type="InterPro" id="IPR000504">
    <property type="entry name" value="RRM_dom"/>
</dbReference>
<feature type="region of interest" description="Disordered" evidence="3">
    <location>
        <begin position="270"/>
        <end position="298"/>
    </location>
</feature>
<evidence type="ECO:0000313" key="7">
    <source>
        <dbReference type="Proteomes" id="UP000887574"/>
    </source>
</evidence>
<dbReference type="InterPro" id="IPR035979">
    <property type="entry name" value="RBD_domain_sf"/>
</dbReference>
<dbReference type="Proteomes" id="UP000887574">
    <property type="component" value="Unplaced"/>
</dbReference>
<reference evidence="8" key="1">
    <citation type="submission" date="2022-11" db="UniProtKB">
        <authorList>
            <consortium name="WormBaseParasite"/>
        </authorList>
    </citation>
    <scope>IDENTIFICATION</scope>
</reference>
<dbReference type="Pfam" id="PF01805">
    <property type="entry name" value="Surp"/>
    <property type="match status" value="1"/>
</dbReference>
<evidence type="ECO:0000259" key="6">
    <source>
        <dbReference type="PROSITE" id="PS51391"/>
    </source>
</evidence>
<dbReference type="PROSITE" id="PS50128">
    <property type="entry name" value="SURP"/>
    <property type="match status" value="1"/>
</dbReference>
<dbReference type="InterPro" id="IPR000061">
    <property type="entry name" value="Surp"/>
</dbReference>
<dbReference type="InterPro" id="IPR006569">
    <property type="entry name" value="CID_dom"/>
</dbReference>
<dbReference type="InterPro" id="IPR013170">
    <property type="entry name" value="mRNA_splic_Cwf21_dom"/>
</dbReference>
<dbReference type="Gene3D" id="3.30.70.330">
    <property type="match status" value="1"/>
</dbReference>
<dbReference type="GO" id="GO:0005634">
    <property type="term" value="C:nucleus"/>
    <property type="evidence" value="ECO:0007669"/>
    <property type="project" value="TreeGrafter"/>
</dbReference>
<protein>
    <submittedName>
        <fullName evidence="8">U2 snRNP-associated SURP motif-containing protein</fullName>
    </submittedName>
</protein>
<dbReference type="Gene3D" id="1.25.40.90">
    <property type="match status" value="1"/>
</dbReference>
<dbReference type="InterPro" id="IPR051485">
    <property type="entry name" value="SR-CTD_assoc_factor"/>
</dbReference>
<dbReference type="SMART" id="SM00648">
    <property type="entry name" value="SWAP"/>
    <property type="match status" value="1"/>
</dbReference>
<keyword evidence="1 2" id="KW-0694">RNA-binding</keyword>
<dbReference type="SMART" id="SM01115">
    <property type="entry name" value="cwf21"/>
    <property type="match status" value="1"/>
</dbReference>
<evidence type="ECO:0000256" key="3">
    <source>
        <dbReference type="SAM" id="MobiDB-lite"/>
    </source>
</evidence>
<keyword evidence="7" id="KW-1185">Reference proteome</keyword>
<sequence length="728" mass="84357">MALDIQMEDLYETFGSFGPLASAKILYPRNDEERRRDHLCGFIAFISRNDAERAWCAMSGEKVKGSELRVSWARPVPIPPVPFYVPIPLRELAMPDPPSGLPFNAKPITSDLREFLRKYGDLPRLNAPLPPDNPALVEDYQKMISNSVVRVVQVSDRALLMLIHRVVEYLVREGPLFEAIIMARERNNAMYRFLFENHHPTHVYYRWKLYSILQGEDKLKWRLERFRMFENGSWWEPPPHSLFENGMPPQLYDTAYVPARRGTIRYEKMSSLKKRRARDSSNSGSDDEKAEKSDPKKHRGILEDRDREAFEEVLRNLVPEKNSVGDAMVWCVEHADCAKEIVQCIYEALCIRETPLHKKIARVYLISDILANCGARLRDVFYFRQYFGDVLQKVFVVLNETLEGIASRLKAEQFRSRVMLCFRMWEDNALYPTDVLINMQNIFLGLTKPNGSEQGSDDGDDLDGEPLAEDIADIDGLPLDDDFRTENLGSRTVPPSENPMFKESVWSQVDTEAEPTISVSKWDSIESSKWDTPQDVVTPFVVKNDADHGHRKKDDEDAEIICLYTDSNNKDIEEQLAESSNNSKENEEERRKMLRDIEVKVVKLQDELESDNCKNVDEEISNYRKKLTLQMDDKLARSASKRSNSSKDKHKKEKEKKKSSDDKEEISKHSKERSDSKSEHNSSNRDKERSREESNHHRSSEHRDDSKDKDRERRSHRDEESRSTGTVA</sequence>
<dbReference type="Pfam" id="PF00076">
    <property type="entry name" value="RRM_1"/>
    <property type="match status" value="1"/>
</dbReference>
<dbReference type="InterPro" id="IPR035967">
    <property type="entry name" value="SWAP/Surp_sf"/>
</dbReference>
<dbReference type="SMART" id="SM00360">
    <property type="entry name" value="RRM"/>
    <property type="match status" value="1"/>
</dbReference>
<dbReference type="Gene3D" id="6.10.140.420">
    <property type="match status" value="1"/>
</dbReference>
<accession>A0A915DHB3</accession>
<name>A0A915DHB3_9BILA</name>
<dbReference type="InterPro" id="IPR012677">
    <property type="entry name" value="Nucleotide-bd_a/b_plait_sf"/>
</dbReference>
<organism evidence="7 8">
    <name type="scientific">Ditylenchus dipsaci</name>
    <dbReference type="NCBI Taxonomy" id="166011"/>
    <lineage>
        <taxon>Eukaryota</taxon>
        <taxon>Metazoa</taxon>
        <taxon>Ecdysozoa</taxon>
        <taxon>Nematoda</taxon>
        <taxon>Chromadorea</taxon>
        <taxon>Rhabditida</taxon>
        <taxon>Tylenchina</taxon>
        <taxon>Tylenchomorpha</taxon>
        <taxon>Sphaerularioidea</taxon>
        <taxon>Anguinidae</taxon>
        <taxon>Anguininae</taxon>
        <taxon>Ditylenchus</taxon>
    </lineage>
</organism>
<feature type="compositionally biased region" description="Basic and acidic residues" evidence="3">
    <location>
        <begin position="286"/>
        <end position="298"/>
    </location>
</feature>
<dbReference type="PANTHER" id="PTHR23140">
    <property type="entry name" value="RNA PROCESSING PROTEIN LD23810P"/>
    <property type="match status" value="1"/>
</dbReference>
<proteinExistence type="predicted"/>
<feature type="region of interest" description="Disordered" evidence="3">
    <location>
        <begin position="476"/>
        <end position="501"/>
    </location>
</feature>
<evidence type="ECO:0000313" key="8">
    <source>
        <dbReference type="WBParaSite" id="jg19873"/>
    </source>
</evidence>
<dbReference type="Pfam" id="PF08312">
    <property type="entry name" value="cwf21"/>
    <property type="match status" value="1"/>
</dbReference>
<dbReference type="GO" id="GO:0003723">
    <property type="term" value="F:RNA binding"/>
    <property type="evidence" value="ECO:0007669"/>
    <property type="project" value="UniProtKB-UniRule"/>
</dbReference>